<evidence type="ECO:0000256" key="4">
    <source>
        <dbReference type="SAM" id="MobiDB-lite"/>
    </source>
</evidence>
<dbReference type="EC" id="6.3.2.-" evidence="7"/>
<dbReference type="FunFam" id="2.40.50.230:FF:000001">
    <property type="entry name" value="Type VI secretion protein VgrG"/>
    <property type="match status" value="1"/>
</dbReference>
<evidence type="ECO:0000256" key="2">
    <source>
        <dbReference type="ARBA" id="ARBA00005558"/>
    </source>
</evidence>
<dbReference type="Gene3D" id="2.40.50.230">
    <property type="entry name" value="Gp5 N-terminal domain"/>
    <property type="match status" value="1"/>
</dbReference>
<dbReference type="GO" id="GO:0005576">
    <property type="term" value="C:extracellular region"/>
    <property type="evidence" value="ECO:0007669"/>
    <property type="project" value="UniProtKB-SubCell"/>
</dbReference>
<sequence>MTTNRTIQLKTDITAGNFDKDLLITAFSGTESLSTLFEFNIIAKSKVPDIDLEKLLGSPVAVVVSGKEAIPDRHFHGLVSHIGSSGWEDRHATFHITIKPWLWLLQKTTDCRIFQQKSVIDVVGDIFKENGFSDFRFDISAKYLPVNYCVQYRESDFNFICRLLEQEGIYFYFEHEENKHTLVLADAPSNHKSIKGCESVPYFPPGSVVREDQHIEQWGYQMHVRSGSFALNAFDFTKPKAGLTANHSLTRKHKFNDFEIYDYPGKYTERDRGNSYANIRIEQLHSQSALSAGSGNATGIHPGGLFKLDNHPQSECNQEYLVVECNYHASANIYESGDNTETSFTNHFHCIPSKVQFRPEPMTPRPVISGPQTGIVVGPSGEEIWTDEYGRIKVQFHWDRYGKSDENSSCWIRVSQLWAGSNWGAIHLPRIGQEVIVEFMEGDPDAPIVTGRTYNADNMPPYALPENQTQSGIKSRSSKKGTADNFNEIRFEDLKGNELLTIHAEKNQSIEVENDEKHWVGHDRRKAVDNDEATEIGNNRTESVGKDESITIGNNRNESVAKNENITIGESRTEDVGKDENVTIGNNRKTTIGKEETLVVSDGRGTQIGKDDILDVGKKLTIQAGDEITLKTGSAEIVMKKSGDITIKGKNINLKGSGNISIKGSKVLSN</sequence>
<dbReference type="Pfam" id="PF04717">
    <property type="entry name" value="Phage_base_V"/>
    <property type="match status" value="1"/>
</dbReference>
<gene>
    <name evidence="7" type="primary">vgrG1_4</name>
    <name evidence="8" type="synonym">vgrG1_2</name>
    <name evidence="8" type="ORF">OPDIPICF_01466</name>
    <name evidence="7" type="ORF">OPDIPICF_03935</name>
</gene>
<dbReference type="PANTHER" id="PTHR32305">
    <property type="match status" value="1"/>
</dbReference>
<evidence type="ECO:0000256" key="3">
    <source>
        <dbReference type="ARBA" id="ARBA00022525"/>
    </source>
</evidence>
<dbReference type="OrthoDB" id="9762420at2"/>
<dbReference type="Pfam" id="PF05954">
    <property type="entry name" value="Phage_GPD"/>
    <property type="match status" value="1"/>
</dbReference>
<name>A0A5S9NU26_9GAMM</name>
<dbReference type="AlphaFoldDB" id="A0A5S9NU26"/>
<feature type="domain" description="Gp5/Type VI secretion system Vgr C-terminal trimerisation" evidence="6">
    <location>
        <begin position="471"/>
        <end position="584"/>
    </location>
</feature>
<dbReference type="InterPro" id="IPR054030">
    <property type="entry name" value="Gp5_Vgr_C"/>
</dbReference>
<organism evidence="7 9">
    <name type="scientific">BD1-7 clade bacterium</name>
    <dbReference type="NCBI Taxonomy" id="2029982"/>
    <lineage>
        <taxon>Bacteria</taxon>
        <taxon>Pseudomonadati</taxon>
        <taxon>Pseudomonadota</taxon>
        <taxon>Gammaproteobacteria</taxon>
        <taxon>Cellvibrionales</taxon>
        <taxon>Spongiibacteraceae</taxon>
        <taxon>BD1-7 clade</taxon>
    </lineage>
</organism>
<dbReference type="InterPro" id="IPR006533">
    <property type="entry name" value="T6SS_Vgr_RhsGE"/>
</dbReference>
<dbReference type="SUPFAM" id="SSF69349">
    <property type="entry name" value="Phage fibre proteins"/>
    <property type="match status" value="1"/>
</dbReference>
<dbReference type="InterPro" id="IPR006531">
    <property type="entry name" value="Gp5/Vgr_OB"/>
</dbReference>
<comment type="subcellular location">
    <subcellularLocation>
        <location evidence="1">Secreted</location>
    </subcellularLocation>
</comment>
<dbReference type="Pfam" id="PF22178">
    <property type="entry name" value="Gp5_trimer_C"/>
    <property type="match status" value="1"/>
</dbReference>
<reference evidence="7 9" key="1">
    <citation type="submission" date="2019-11" db="EMBL/GenBank/DDBJ databases">
        <authorList>
            <person name="Holert J."/>
        </authorList>
    </citation>
    <scope>NUCLEOTIDE SEQUENCE [LARGE SCALE GENOMIC DNA]</scope>
    <source>
        <strain evidence="7">SB11_3</strain>
    </source>
</reference>
<dbReference type="NCBIfam" id="TIGR01646">
    <property type="entry name" value="vgr_GE"/>
    <property type="match status" value="1"/>
</dbReference>
<accession>A0A5S9NU26</accession>
<keyword evidence="3" id="KW-0964">Secreted</keyword>
<dbReference type="NCBIfam" id="TIGR03361">
    <property type="entry name" value="VI_Rhs_Vgr"/>
    <property type="match status" value="1"/>
</dbReference>
<dbReference type="InterPro" id="IPR037026">
    <property type="entry name" value="Vgr_OB-fold_dom_sf"/>
</dbReference>
<dbReference type="EMBL" id="CACSIO010000003">
    <property type="protein sequence ID" value="CAA0094108.1"/>
    <property type="molecule type" value="Genomic_DNA"/>
</dbReference>
<dbReference type="Proteomes" id="UP000441399">
    <property type="component" value="Unassembled WGS sequence"/>
</dbReference>
<dbReference type="Gene3D" id="4.10.220.110">
    <property type="match status" value="1"/>
</dbReference>
<evidence type="ECO:0000313" key="7">
    <source>
        <dbReference type="EMBL" id="CAA0094108.1"/>
    </source>
</evidence>
<evidence type="ECO:0000259" key="6">
    <source>
        <dbReference type="Pfam" id="PF22178"/>
    </source>
</evidence>
<dbReference type="SUPFAM" id="SSF69255">
    <property type="entry name" value="gp5 N-terminal domain-like"/>
    <property type="match status" value="1"/>
</dbReference>
<dbReference type="EMBL" id="CACSIO010000012">
    <property type="protein sequence ID" value="CAA0109410.1"/>
    <property type="molecule type" value="Genomic_DNA"/>
</dbReference>
<keyword evidence="9" id="KW-1185">Reference proteome</keyword>
<dbReference type="InterPro" id="IPR017847">
    <property type="entry name" value="T6SS_RhsGE_Vgr_subset"/>
</dbReference>
<evidence type="ECO:0000256" key="1">
    <source>
        <dbReference type="ARBA" id="ARBA00004613"/>
    </source>
</evidence>
<dbReference type="PANTHER" id="PTHR32305:SF15">
    <property type="entry name" value="PROTEIN RHSA-RELATED"/>
    <property type="match status" value="1"/>
</dbReference>
<feature type="compositionally biased region" description="Polar residues" evidence="4">
    <location>
        <begin position="466"/>
        <end position="475"/>
    </location>
</feature>
<feature type="region of interest" description="Disordered" evidence="4">
    <location>
        <begin position="461"/>
        <end position="484"/>
    </location>
</feature>
<feature type="domain" description="Gp5/Type VI secretion system Vgr protein OB-fold" evidence="5">
    <location>
        <begin position="387"/>
        <end position="454"/>
    </location>
</feature>
<proteinExistence type="inferred from homology"/>
<dbReference type="Gene3D" id="3.55.50.10">
    <property type="entry name" value="Baseplate protein-like domains"/>
    <property type="match status" value="1"/>
</dbReference>
<protein>
    <submittedName>
        <fullName evidence="7">Actin cross-linking toxin VgrG1</fullName>
        <ecNumber evidence="7">6.3.2.-</ecNumber>
    </submittedName>
</protein>
<evidence type="ECO:0000313" key="8">
    <source>
        <dbReference type="EMBL" id="CAA0109410.1"/>
    </source>
</evidence>
<dbReference type="SUPFAM" id="SSF69279">
    <property type="entry name" value="Phage tail proteins"/>
    <property type="match status" value="2"/>
</dbReference>
<keyword evidence="7" id="KW-0436">Ligase</keyword>
<evidence type="ECO:0000259" key="5">
    <source>
        <dbReference type="Pfam" id="PF04717"/>
    </source>
</evidence>
<dbReference type="InterPro" id="IPR050708">
    <property type="entry name" value="T6SS_VgrG/RHS"/>
</dbReference>
<dbReference type="Gene3D" id="2.30.110.50">
    <property type="match status" value="1"/>
</dbReference>
<evidence type="ECO:0000313" key="9">
    <source>
        <dbReference type="Proteomes" id="UP000441399"/>
    </source>
</evidence>
<dbReference type="GO" id="GO:0016874">
    <property type="term" value="F:ligase activity"/>
    <property type="evidence" value="ECO:0007669"/>
    <property type="project" value="UniProtKB-KW"/>
</dbReference>
<comment type="similarity">
    <text evidence="2">Belongs to the VgrG protein family.</text>
</comment>